<reference evidence="2" key="1">
    <citation type="submission" date="2016-10" db="EMBL/GenBank/DDBJ databases">
        <authorList>
            <person name="Varghese N."/>
            <person name="Submissions S."/>
        </authorList>
    </citation>
    <scope>NUCLEOTIDE SEQUENCE [LARGE SCALE GENOMIC DNA]</scope>
    <source>
        <strain evidence="2">CGMCC 1.8895</strain>
    </source>
</reference>
<sequence length="91" mass="10385">MNEGFSYPLDEDWSTEEIVAVVEFFEAVETGYEEGIPAGALKGHYKNFKQVVPTKSEEKTLFKEFKERSSFEPFTLTRQLKDSGDGDILKP</sequence>
<evidence type="ECO:0000313" key="2">
    <source>
        <dbReference type="Proteomes" id="UP000199008"/>
    </source>
</evidence>
<dbReference type="Proteomes" id="UP000199008">
    <property type="component" value="Unassembled WGS sequence"/>
</dbReference>
<dbReference type="Gene3D" id="1.10.220.80">
    <property type="entry name" value="BH2638-like"/>
    <property type="match status" value="1"/>
</dbReference>
<dbReference type="OrthoDB" id="1649074at2"/>
<dbReference type="EMBL" id="FNFY01000001">
    <property type="protein sequence ID" value="SDK19711.1"/>
    <property type="molecule type" value="Genomic_DNA"/>
</dbReference>
<evidence type="ECO:0000313" key="1">
    <source>
        <dbReference type="EMBL" id="SDK19711.1"/>
    </source>
</evidence>
<dbReference type="AlphaFoldDB" id="A0A1G8ZXJ9"/>
<protein>
    <submittedName>
        <fullName evidence="1">Uncharacterized protein YktA, UPF0223 family</fullName>
    </submittedName>
</protein>
<dbReference type="PIRSF" id="PIRSF037260">
    <property type="entry name" value="UPF0223"/>
    <property type="match status" value="1"/>
</dbReference>
<keyword evidence="2" id="KW-1185">Reference proteome</keyword>
<dbReference type="STRING" id="576118.SAMN05216216_10133"/>
<accession>A0A1G8ZXJ9</accession>
<name>A0A1G8ZXJ9_9BACL</name>
<dbReference type="RefSeq" id="WP_092983584.1">
    <property type="nucleotide sequence ID" value="NZ_FNFY01000001.1"/>
</dbReference>
<organism evidence="1 2">
    <name type="scientific">Lacicoccus qingdaonensis</name>
    <dbReference type="NCBI Taxonomy" id="576118"/>
    <lineage>
        <taxon>Bacteria</taxon>
        <taxon>Bacillati</taxon>
        <taxon>Bacillota</taxon>
        <taxon>Bacilli</taxon>
        <taxon>Bacillales</taxon>
        <taxon>Salinicoccaceae</taxon>
        <taxon>Lacicoccus</taxon>
    </lineage>
</organism>
<dbReference type="NCBIfam" id="NF003353">
    <property type="entry name" value="PRK04387.1"/>
    <property type="match status" value="1"/>
</dbReference>
<dbReference type="SUPFAM" id="SSF158504">
    <property type="entry name" value="BH2638-like"/>
    <property type="match status" value="1"/>
</dbReference>
<dbReference type="InterPro" id="IPR007920">
    <property type="entry name" value="UPF0223"/>
</dbReference>
<dbReference type="InterPro" id="IPR023324">
    <property type="entry name" value="BH2638-like_sf"/>
</dbReference>
<dbReference type="Pfam" id="PF05256">
    <property type="entry name" value="UPF0223"/>
    <property type="match status" value="1"/>
</dbReference>
<gene>
    <name evidence="1" type="ORF">SAMN05216216_10133</name>
</gene>
<proteinExistence type="predicted"/>